<reference evidence="7 8" key="1">
    <citation type="submission" date="2019-02" db="EMBL/GenBank/DDBJ databases">
        <title>Deep-cultivation of Planctomycetes and their phenomic and genomic characterization uncovers novel biology.</title>
        <authorList>
            <person name="Wiegand S."/>
            <person name="Jogler M."/>
            <person name="Boedeker C."/>
            <person name="Pinto D."/>
            <person name="Vollmers J."/>
            <person name="Rivas-Marin E."/>
            <person name="Kohn T."/>
            <person name="Peeters S.H."/>
            <person name="Heuer A."/>
            <person name="Rast P."/>
            <person name="Oberbeckmann S."/>
            <person name="Bunk B."/>
            <person name="Jeske O."/>
            <person name="Meyerdierks A."/>
            <person name="Storesund J.E."/>
            <person name="Kallscheuer N."/>
            <person name="Luecker S."/>
            <person name="Lage O.M."/>
            <person name="Pohl T."/>
            <person name="Merkel B.J."/>
            <person name="Hornburger P."/>
            <person name="Mueller R.-W."/>
            <person name="Bruemmer F."/>
            <person name="Labrenz M."/>
            <person name="Spormann A.M."/>
            <person name="Op Den Camp H."/>
            <person name="Overmann J."/>
            <person name="Amann R."/>
            <person name="Jetten M.S.M."/>
            <person name="Mascher T."/>
            <person name="Medema M.H."/>
            <person name="Devos D.P."/>
            <person name="Kaster A.-K."/>
            <person name="Ovreas L."/>
            <person name="Rohde M."/>
            <person name="Galperin M.Y."/>
            <person name="Jogler C."/>
        </authorList>
    </citation>
    <scope>NUCLEOTIDE SEQUENCE [LARGE SCALE GENOMIC DNA]</scope>
    <source>
        <strain evidence="7 8">Mal64</strain>
    </source>
</reference>
<dbReference type="Pfam" id="PF02656">
    <property type="entry name" value="DUF202"/>
    <property type="match status" value="1"/>
</dbReference>
<evidence type="ECO:0000256" key="1">
    <source>
        <dbReference type="ARBA" id="ARBA00004127"/>
    </source>
</evidence>
<comment type="caution">
    <text evidence="7">The sequence shown here is derived from an EMBL/GenBank/DDBJ whole genome shotgun (WGS) entry which is preliminary data.</text>
</comment>
<sequence length="87" mass="9308">MSNAPSENATLRDHLAVERTRLANERTLLAYLRTAIMLAASGATLIKFAGPTDEAGWLLGVVLLLGSLAVAMIGGKRFVRVRSELSI</sequence>
<dbReference type="Proteomes" id="UP000315440">
    <property type="component" value="Unassembled WGS sequence"/>
</dbReference>
<protein>
    <recommendedName>
        <fullName evidence="6">DUF202 domain-containing protein</fullName>
    </recommendedName>
</protein>
<keyword evidence="4 5" id="KW-0472">Membrane</keyword>
<accession>A0A5C5ZR08</accession>
<proteinExistence type="predicted"/>
<feature type="transmembrane region" description="Helical" evidence="5">
    <location>
        <begin position="55"/>
        <end position="75"/>
    </location>
</feature>
<dbReference type="GO" id="GO:0012505">
    <property type="term" value="C:endomembrane system"/>
    <property type="evidence" value="ECO:0007669"/>
    <property type="project" value="UniProtKB-SubCell"/>
</dbReference>
<evidence type="ECO:0000256" key="5">
    <source>
        <dbReference type="SAM" id="Phobius"/>
    </source>
</evidence>
<dbReference type="RefSeq" id="WP_146395494.1">
    <property type="nucleotide sequence ID" value="NZ_SJPQ01000001.1"/>
</dbReference>
<gene>
    <name evidence="7" type="ORF">Mal64_00350</name>
</gene>
<evidence type="ECO:0000256" key="3">
    <source>
        <dbReference type="ARBA" id="ARBA00022989"/>
    </source>
</evidence>
<dbReference type="OrthoDB" id="582337at2"/>
<feature type="transmembrane region" description="Helical" evidence="5">
    <location>
        <begin position="28"/>
        <end position="49"/>
    </location>
</feature>
<name>A0A5C5ZR08_9BACT</name>
<dbReference type="EMBL" id="SJPQ01000001">
    <property type="protein sequence ID" value="TWT89656.1"/>
    <property type="molecule type" value="Genomic_DNA"/>
</dbReference>
<comment type="subcellular location">
    <subcellularLocation>
        <location evidence="1">Endomembrane system</location>
        <topology evidence="1">Multi-pass membrane protein</topology>
    </subcellularLocation>
</comment>
<evidence type="ECO:0000256" key="2">
    <source>
        <dbReference type="ARBA" id="ARBA00022692"/>
    </source>
</evidence>
<dbReference type="InterPro" id="IPR003807">
    <property type="entry name" value="DUF202"/>
</dbReference>
<keyword evidence="8" id="KW-1185">Reference proteome</keyword>
<feature type="domain" description="DUF202" evidence="6">
    <location>
        <begin position="19"/>
        <end position="82"/>
    </location>
</feature>
<keyword evidence="3 5" id="KW-1133">Transmembrane helix</keyword>
<organism evidence="7 8">
    <name type="scientific">Pseudobythopirellula maris</name>
    <dbReference type="NCBI Taxonomy" id="2527991"/>
    <lineage>
        <taxon>Bacteria</taxon>
        <taxon>Pseudomonadati</taxon>
        <taxon>Planctomycetota</taxon>
        <taxon>Planctomycetia</taxon>
        <taxon>Pirellulales</taxon>
        <taxon>Lacipirellulaceae</taxon>
        <taxon>Pseudobythopirellula</taxon>
    </lineage>
</organism>
<evidence type="ECO:0000259" key="6">
    <source>
        <dbReference type="Pfam" id="PF02656"/>
    </source>
</evidence>
<evidence type="ECO:0000256" key="4">
    <source>
        <dbReference type="ARBA" id="ARBA00023136"/>
    </source>
</evidence>
<keyword evidence="2 5" id="KW-0812">Transmembrane</keyword>
<evidence type="ECO:0000313" key="8">
    <source>
        <dbReference type="Proteomes" id="UP000315440"/>
    </source>
</evidence>
<dbReference type="AlphaFoldDB" id="A0A5C5ZR08"/>
<evidence type="ECO:0000313" key="7">
    <source>
        <dbReference type="EMBL" id="TWT89656.1"/>
    </source>
</evidence>